<dbReference type="InParanoid" id="A0A0P8Y4G6"/>
<dbReference type="Proteomes" id="UP000007801">
    <property type="component" value="Unassembled WGS sequence"/>
</dbReference>
<reference evidence="2 3" key="1">
    <citation type="journal article" date="2007" name="Nature">
        <title>Evolution of genes and genomes on the Drosophila phylogeny.</title>
        <authorList>
            <consortium name="Drosophila 12 Genomes Consortium"/>
            <person name="Clark A.G."/>
            <person name="Eisen M.B."/>
            <person name="Smith D.R."/>
            <person name="Bergman C.M."/>
            <person name="Oliver B."/>
            <person name="Markow T.A."/>
            <person name="Kaufman T.C."/>
            <person name="Kellis M."/>
            <person name="Gelbart W."/>
            <person name="Iyer V.N."/>
            <person name="Pollard D.A."/>
            <person name="Sackton T.B."/>
            <person name="Larracuente A.M."/>
            <person name="Singh N.D."/>
            <person name="Abad J.P."/>
            <person name="Abt D.N."/>
            <person name="Adryan B."/>
            <person name="Aguade M."/>
            <person name="Akashi H."/>
            <person name="Anderson W.W."/>
            <person name="Aquadro C.F."/>
            <person name="Ardell D.H."/>
            <person name="Arguello R."/>
            <person name="Artieri C.G."/>
            <person name="Barbash D.A."/>
            <person name="Barker D."/>
            <person name="Barsanti P."/>
            <person name="Batterham P."/>
            <person name="Batzoglou S."/>
            <person name="Begun D."/>
            <person name="Bhutkar A."/>
            <person name="Blanco E."/>
            <person name="Bosak S.A."/>
            <person name="Bradley R.K."/>
            <person name="Brand A.D."/>
            <person name="Brent M.R."/>
            <person name="Brooks A.N."/>
            <person name="Brown R.H."/>
            <person name="Butlin R.K."/>
            <person name="Caggese C."/>
            <person name="Calvi B.R."/>
            <person name="Bernardo de Carvalho A."/>
            <person name="Caspi A."/>
            <person name="Castrezana S."/>
            <person name="Celniker S.E."/>
            <person name="Chang J.L."/>
            <person name="Chapple C."/>
            <person name="Chatterji S."/>
            <person name="Chinwalla A."/>
            <person name="Civetta A."/>
            <person name="Clifton S.W."/>
            <person name="Comeron J.M."/>
            <person name="Costello J.C."/>
            <person name="Coyne J.A."/>
            <person name="Daub J."/>
            <person name="David R.G."/>
            <person name="Delcher A.L."/>
            <person name="Delehaunty K."/>
            <person name="Do C.B."/>
            <person name="Ebling H."/>
            <person name="Edwards K."/>
            <person name="Eickbush T."/>
            <person name="Evans J.D."/>
            <person name="Filipski A."/>
            <person name="Findeiss S."/>
            <person name="Freyhult E."/>
            <person name="Fulton L."/>
            <person name="Fulton R."/>
            <person name="Garcia A.C."/>
            <person name="Gardiner A."/>
            <person name="Garfield D.A."/>
            <person name="Garvin B.E."/>
            <person name="Gibson G."/>
            <person name="Gilbert D."/>
            <person name="Gnerre S."/>
            <person name="Godfrey J."/>
            <person name="Good R."/>
            <person name="Gotea V."/>
            <person name="Gravely B."/>
            <person name="Greenberg A.J."/>
            <person name="Griffiths-Jones S."/>
            <person name="Gross S."/>
            <person name="Guigo R."/>
            <person name="Gustafson E.A."/>
            <person name="Haerty W."/>
            <person name="Hahn M.W."/>
            <person name="Halligan D.L."/>
            <person name="Halpern A.L."/>
            <person name="Halter G.M."/>
            <person name="Han M.V."/>
            <person name="Heger A."/>
            <person name="Hillier L."/>
            <person name="Hinrichs A.S."/>
            <person name="Holmes I."/>
            <person name="Hoskins R.A."/>
            <person name="Hubisz M.J."/>
            <person name="Hultmark D."/>
            <person name="Huntley M.A."/>
            <person name="Jaffe D.B."/>
            <person name="Jagadeeshan S."/>
            <person name="Jeck W.R."/>
            <person name="Johnson J."/>
            <person name="Jones C.D."/>
            <person name="Jordan W.C."/>
            <person name="Karpen G.H."/>
            <person name="Kataoka E."/>
            <person name="Keightley P.D."/>
            <person name="Kheradpour P."/>
            <person name="Kirkness E.F."/>
            <person name="Koerich L.B."/>
            <person name="Kristiansen K."/>
            <person name="Kudrna D."/>
            <person name="Kulathinal R.J."/>
            <person name="Kumar S."/>
            <person name="Kwok R."/>
            <person name="Lander E."/>
            <person name="Langley C.H."/>
            <person name="Lapoint R."/>
            <person name="Lazzaro B.P."/>
            <person name="Lee S.J."/>
            <person name="Levesque L."/>
            <person name="Li R."/>
            <person name="Lin C.F."/>
            <person name="Lin M.F."/>
            <person name="Lindblad-Toh K."/>
            <person name="Llopart A."/>
            <person name="Long M."/>
            <person name="Low L."/>
            <person name="Lozovsky E."/>
            <person name="Lu J."/>
            <person name="Luo M."/>
            <person name="Machado C.A."/>
            <person name="Makalowski W."/>
            <person name="Marzo M."/>
            <person name="Matsuda M."/>
            <person name="Matzkin L."/>
            <person name="McAllister B."/>
            <person name="McBride C.S."/>
            <person name="McKernan B."/>
            <person name="McKernan K."/>
            <person name="Mendez-Lago M."/>
            <person name="Minx P."/>
            <person name="Mollenhauer M.U."/>
            <person name="Montooth K."/>
            <person name="Mount S.M."/>
            <person name="Mu X."/>
            <person name="Myers E."/>
            <person name="Negre B."/>
            <person name="Newfeld S."/>
            <person name="Nielsen R."/>
            <person name="Noor M.A."/>
            <person name="O'Grady P."/>
            <person name="Pachter L."/>
            <person name="Papaceit M."/>
            <person name="Parisi M.J."/>
            <person name="Parisi M."/>
            <person name="Parts L."/>
            <person name="Pedersen J.S."/>
            <person name="Pesole G."/>
            <person name="Phillippy A.M."/>
            <person name="Ponting C.P."/>
            <person name="Pop M."/>
            <person name="Porcelli D."/>
            <person name="Powell J.R."/>
            <person name="Prohaska S."/>
            <person name="Pruitt K."/>
            <person name="Puig M."/>
            <person name="Quesneville H."/>
            <person name="Ram K.R."/>
            <person name="Rand D."/>
            <person name="Rasmussen M.D."/>
            <person name="Reed L.K."/>
            <person name="Reenan R."/>
            <person name="Reily A."/>
            <person name="Remington K.A."/>
            <person name="Rieger T.T."/>
            <person name="Ritchie M.G."/>
            <person name="Robin C."/>
            <person name="Rogers Y.H."/>
            <person name="Rohde C."/>
            <person name="Rozas J."/>
            <person name="Rubenfield M.J."/>
            <person name="Ruiz A."/>
            <person name="Russo S."/>
            <person name="Salzberg S.L."/>
            <person name="Sanchez-Gracia A."/>
            <person name="Saranga D.J."/>
            <person name="Sato H."/>
            <person name="Schaeffer S.W."/>
            <person name="Schatz M.C."/>
            <person name="Schlenke T."/>
            <person name="Schwartz R."/>
            <person name="Segarra C."/>
            <person name="Singh R.S."/>
            <person name="Sirot L."/>
            <person name="Sirota M."/>
            <person name="Sisneros N.B."/>
            <person name="Smith C.D."/>
            <person name="Smith T.F."/>
            <person name="Spieth J."/>
            <person name="Stage D.E."/>
            <person name="Stark A."/>
            <person name="Stephan W."/>
            <person name="Strausberg R.L."/>
            <person name="Strempel S."/>
            <person name="Sturgill D."/>
            <person name="Sutton G."/>
            <person name="Sutton G.G."/>
            <person name="Tao W."/>
            <person name="Teichmann S."/>
            <person name="Tobari Y.N."/>
            <person name="Tomimura Y."/>
            <person name="Tsolas J.M."/>
            <person name="Valente V.L."/>
            <person name="Venter E."/>
            <person name="Venter J.C."/>
            <person name="Vicario S."/>
            <person name="Vieira F.G."/>
            <person name="Vilella A.J."/>
            <person name="Villasante A."/>
            <person name="Walenz B."/>
            <person name="Wang J."/>
            <person name="Wasserman M."/>
            <person name="Watts T."/>
            <person name="Wilson D."/>
            <person name="Wilson R.K."/>
            <person name="Wing R.A."/>
            <person name="Wolfner M.F."/>
            <person name="Wong A."/>
            <person name="Wong G.K."/>
            <person name="Wu C.I."/>
            <person name="Wu G."/>
            <person name="Yamamoto D."/>
            <person name="Yang H.P."/>
            <person name="Yang S.P."/>
            <person name="Yorke J.A."/>
            <person name="Yoshida K."/>
            <person name="Zdobnov E."/>
            <person name="Zhang P."/>
            <person name="Zhang Y."/>
            <person name="Zimin A.V."/>
            <person name="Baldwin J."/>
            <person name="Abdouelleil A."/>
            <person name="Abdulkadir J."/>
            <person name="Abebe A."/>
            <person name="Abera B."/>
            <person name="Abreu J."/>
            <person name="Acer S.C."/>
            <person name="Aftuck L."/>
            <person name="Alexander A."/>
            <person name="An P."/>
            <person name="Anderson E."/>
            <person name="Anderson S."/>
            <person name="Arachi H."/>
            <person name="Azer M."/>
            <person name="Bachantsang P."/>
            <person name="Barry A."/>
            <person name="Bayul T."/>
            <person name="Berlin A."/>
            <person name="Bessette D."/>
            <person name="Bloom T."/>
            <person name="Blye J."/>
            <person name="Boguslavskiy L."/>
            <person name="Bonnet C."/>
            <person name="Boukhgalter B."/>
            <person name="Bourzgui I."/>
            <person name="Brown A."/>
            <person name="Cahill P."/>
            <person name="Channer S."/>
            <person name="Cheshatsang Y."/>
            <person name="Chuda L."/>
            <person name="Citroen M."/>
            <person name="Collymore A."/>
            <person name="Cooke P."/>
            <person name="Costello M."/>
            <person name="D'Aco K."/>
            <person name="Daza R."/>
            <person name="De Haan G."/>
            <person name="DeGray S."/>
            <person name="DeMaso C."/>
            <person name="Dhargay N."/>
            <person name="Dooley K."/>
            <person name="Dooley E."/>
            <person name="Doricent M."/>
            <person name="Dorje P."/>
            <person name="Dorjee K."/>
            <person name="Dupes A."/>
            <person name="Elong R."/>
            <person name="Falk J."/>
            <person name="Farina A."/>
            <person name="Faro S."/>
            <person name="Ferguson D."/>
            <person name="Fisher S."/>
            <person name="Foley C.D."/>
            <person name="Franke A."/>
            <person name="Friedrich D."/>
            <person name="Gadbois L."/>
            <person name="Gearin G."/>
            <person name="Gearin C.R."/>
            <person name="Giannoukos G."/>
            <person name="Goode T."/>
            <person name="Graham J."/>
            <person name="Grandbois E."/>
            <person name="Grewal S."/>
            <person name="Gyaltsen K."/>
            <person name="Hafez N."/>
            <person name="Hagos B."/>
            <person name="Hall J."/>
            <person name="Henson C."/>
            <person name="Hollinger A."/>
            <person name="Honan T."/>
            <person name="Huard M.D."/>
            <person name="Hughes L."/>
            <person name="Hurhula B."/>
            <person name="Husby M.E."/>
            <person name="Kamat A."/>
            <person name="Kanga B."/>
            <person name="Kashin S."/>
            <person name="Khazanovich D."/>
            <person name="Kisner P."/>
            <person name="Lance K."/>
            <person name="Lara M."/>
            <person name="Lee W."/>
            <person name="Lennon N."/>
            <person name="Letendre F."/>
            <person name="LeVine R."/>
            <person name="Lipovsky A."/>
            <person name="Liu X."/>
            <person name="Liu J."/>
            <person name="Liu S."/>
            <person name="Lokyitsang T."/>
            <person name="Lokyitsang Y."/>
            <person name="Lubonja R."/>
            <person name="Lui A."/>
            <person name="MacDonald P."/>
            <person name="Magnisalis V."/>
            <person name="Maru K."/>
            <person name="Matthews C."/>
            <person name="McCusker W."/>
            <person name="McDonough S."/>
            <person name="Mehta T."/>
            <person name="Meldrim J."/>
            <person name="Meneus L."/>
            <person name="Mihai O."/>
            <person name="Mihalev A."/>
            <person name="Mihova T."/>
            <person name="Mittelman R."/>
            <person name="Mlenga V."/>
            <person name="Montmayeur A."/>
            <person name="Mulrain L."/>
            <person name="Navidi A."/>
            <person name="Naylor J."/>
            <person name="Negash T."/>
            <person name="Nguyen T."/>
            <person name="Nguyen N."/>
            <person name="Nicol R."/>
            <person name="Norbu C."/>
            <person name="Norbu N."/>
            <person name="Novod N."/>
            <person name="O'Neill B."/>
            <person name="Osman S."/>
            <person name="Markiewicz E."/>
            <person name="Oyono O.L."/>
            <person name="Patti C."/>
            <person name="Phunkhang P."/>
            <person name="Pierre F."/>
            <person name="Priest M."/>
            <person name="Raghuraman S."/>
            <person name="Rege F."/>
            <person name="Reyes R."/>
            <person name="Rise C."/>
            <person name="Rogov P."/>
            <person name="Ross K."/>
            <person name="Ryan E."/>
            <person name="Settipalli S."/>
            <person name="Shea T."/>
            <person name="Sherpa N."/>
            <person name="Shi L."/>
            <person name="Shih D."/>
            <person name="Sparrow T."/>
            <person name="Spaulding J."/>
            <person name="Stalker J."/>
            <person name="Stange-Thomann N."/>
            <person name="Stavropoulos S."/>
            <person name="Stone C."/>
            <person name="Strader C."/>
            <person name="Tesfaye S."/>
            <person name="Thomson T."/>
            <person name="Thoulutsang Y."/>
            <person name="Thoulutsang D."/>
            <person name="Topham K."/>
            <person name="Topping I."/>
            <person name="Tsamla T."/>
            <person name="Vassiliev H."/>
            <person name="Vo A."/>
            <person name="Wangchuk T."/>
            <person name="Wangdi T."/>
            <person name="Weiand M."/>
            <person name="Wilkinson J."/>
            <person name="Wilson A."/>
            <person name="Yadav S."/>
            <person name="Young G."/>
            <person name="Yu Q."/>
            <person name="Zembek L."/>
            <person name="Zhong D."/>
            <person name="Zimmer A."/>
            <person name="Zwirko Z."/>
            <person name="Jaffe D.B."/>
            <person name="Alvarez P."/>
            <person name="Brockman W."/>
            <person name="Butler J."/>
            <person name="Chin C."/>
            <person name="Gnerre S."/>
            <person name="Grabherr M."/>
            <person name="Kleber M."/>
            <person name="Mauceli E."/>
            <person name="MacCallum I."/>
        </authorList>
    </citation>
    <scope>NUCLEOTIDE SEQUENCE [LARGE SCALE GENOMIC DNA]</scope>
    <source>
        <strain evidence="3">Tucson 14024-0371.13</strain>
    </source>
</reference>
<dbReference type="EMBL" id="CH902620">
    <property type="protein sequence ID" value="KPU73853.1"/>
    <property type="molecule type" value="Genomic_DNA"/>
</dbReference>
<evidence type="ECO:0000256" key="1">
    <source>
        <dbReference type="SAM" id="Phobius"/>
    </source>
</evidence>
<feature type="transmembrane region" description="Helical" evidence="1">
    <location>
        <begin position="82"/>
        <end position="99"/>
    </location>
</feature>
<dbReference type="OrthoDB" id="7883179at2759"/>
<dbReference type="AlphaFoldDB" id="A0A0P8Y4G6"/>
<proteinExistence type="predicted"/>
<gene>
    <name evidence="2" type="primary">Dana\GF27341</name>
    <name evidence="2" type="ORF">GF27341</name>
</gene>
<evidence type="ECO:0000313" key="2">
    <source>
        <dbReference type="EMBL" id="KPU73853.1"/>
    </source>
</evidence>
<accession>A0A0P8Y4G6</accession>
<feature type="transmembrane region" description="Helical" evidence="1">
    <location>
        <begin position="52"/>
        <end position="76"/>
    </location>
</feature>
<feature type="transmembrane region" description="Helical" evidence="1">
    <location>
        <begin position="239"/>
        <end position="263"/>
    </location>
</feature>
<protein>
    <submittedName>
        <fullName evidence="2">Uncharacterized protein</fullName>
    </submittedName>
</protein>
<keyword evidence="1" id="KW-0812">Transmembrane</keyword>
<organism evidence="2 3">
    <name type="scientific">Drosophila ananassae</name>
    <name type="common">Fruit fly</name>
    <dbReference type="NCBI Taxonomy" id="7217"/>
    <lineage>
        <taxon>Eukaryota</taxon>
        <taxon>Metazoa</taxon>
        <taxon>Ecdysozoa</taxon>
        <taxon>Arthropoda</taxon>
        <taxon>Hexapoda</taxon>
        <taxon>Insecta</taxon>
        <taxon>Pterygota</taxon>
        <taxon>Neoptera</taxon>
        <taxon>Endopterygota</taxon>
        <taxon>Diptera</taxon>
        <taxon>Brachycera</taxon>
        <taxon>Muscomorpha</taxon>
        <taxon>Ephydroidea</taxon>
        <taxon>Drosophilidae</taxon>
        <taxon>Drosophila</taxon>
        <taxon>Sophophora</taxon>
    </lineage>
</organism>
<keyword evidence="3" id="KW-1185">Reference proteome</keyword>
<dbReference type="STRING" id="7217.A0A0P8Y4G6"/>
<name>A0A0P8Y4G6_DROAN</name>
<evidence type="ECO:0000313" key="3">
    <source>
        <dbReference type="Proteomes" id="UP000007801"/>
    </source>
</evidence>
<feature type="transmembrane region" description="Helical" evidence="1">
    <location>
        <begin position="20"/>
        <end position="40"/>
    </location>
</feature>
<keyword evidence="1" id="KW-0472">Membrane</keyword>
<keyword evidence="1" id="KW-1133">Transmembrane helix</keyword>
<sequence>MDWFMEIGLNFNIHVRRFQLFKLRFYLATFHVLGLMRLNFEKSKNKVYLTPYSVTVARMVGLFFFYIHCHTIYFQYKKELNILPIVFLLSLLVQPRTVIEKRVRLINQFLEISQYYYYRQKFKIPWTLPVVVYISLKITSKIMLQQSEIKKIQLILHPISFLSFLIIYMSTDLLSTGISILTNYFEIVNDEMNEMTRMLPIAILQKDKRMVKKLHRRTIILKETHDYLTQITRKVFTNLIFHLTIMVILNINCFFANFFGFSLNQLIVSNSLRHFIYSLDKLLVRSWQGIPWCHMAHQYEFENILEHYERLERTPYIRKDLDWANRLSNQSLVHHLIRRKFNILGMFSPTRRFLCKVVFAIISLWLLRKIMGLAE</sequence>